<dbReference type="SMART" id="SM00020">
    <property type="entry name" value="Tryp_SPc"/>
    <property type="match status" value="1"/>
</dbReference>
<keyword evidence="10" id="KW-1185">Reference proteome</keyword>
<dbReference type="PROSITE" id="PS00135">
    <property type="entry name" value="TRYPSIN_SER"/>
    <property type="match status" value="1"/>
</dbReference>
<sequence length="296" mass="31859">MTGHVQTSLEKTGPRPPVLSECKSDTTDDNKHELATAGRARTTLLCSAAPSSRIVNGADSVANRWPWQLSLQYDSGSGYRHICGASLISESYAITAAHCIDHDLSGNYRVVAGEHDLSTESGNEQRIEITDRLKHQDYNGDTGGFPNDIAVLKFASKASLNEQVQPVTLPSSTSTSHYADKTCYITGWGLLNGGDASVPDILQEAKTNVLSTSSCRSKFSIFIRNYVKEAIHICVHTGDNGACNGDSGGPLVCEVNGQWELAGATSWGMNGCPTNTPSVYVRVSNYLTWIKEKTAL</sequence>
<dbReference type="InterPro" id="IPR001254">
    <property type="entry name" value="Trypsin_dom"/>
</dbReference>
<proteinExistence type="predicted"/>
<dbReference type="PANTHER" id="PTHR24252">
    <property type="entry name" value="ACROSIN-RELATED"/>
    <property type="match status" value="1"/>
</dbReference>
<reference evidence="9" key="1">
    <citation type="submission" date="2019-08" db="EMBL/GenBank/DDBJ databases">
        <title>The improved chromosome-level genome for the pearl oyster Pinctada fucata martensii using PacBio sequencing and Hi-C.</title>
        <authorList>
            <person name="Zheng Z."/>
        </authorList>
    </citation>
    <scope>NUCLEOTIDE SEQUENCE</scope>
    <source>
        <strain evidence="9">ZZ-2019</strain>
        <tissue evidence="9">Adductor muscle</tissue>
    </source>
</reference>
<evidence type="ECO:0000256" key="6">
    <source>
        <dbReference type="RuleBase" id="RU363034"/>
    </source>
</evidence>
<dbReference type="Pfam" id="PF00089">
    <property type="entry name" value="Trypsin"/>
    <property type="match status" value="1"/>
</dbReference>
<feature type="compositionally biased region" description="Polar residues" evidence="7">
    <location>
        <begin position="1"/>
        <end position="10"/>
    </location>
</feature>
<comment type="caution">
    <text evidence="9">The sequence shown here is derived from an EMBL/GenBank/DDBJ whole genome shotgun (WGS) entry which is preliminary data.</text>
</comment>
<dbReference type="GO" id="GO:0004252">
    <property type="term" value="F:serine-type endopeptidase activity"/>
    <property type="evidence" value="ECO:0007669"/>
    <property type="project" value="InterPro"/>
</dbReference>
<dbReference type="PROSITE" id="PS00134">
    <property type="entry name" value="TRYPSIN_HIS"/>
    <property type="match status" value="1"/>
</dbReference>
<dbReference type="CDD" id="cd00190">
    <property type="entry name" value="Tryp_SPc"/>
    <property type="match status" value="1"/>
</dbReference>
<dbReference type="PANTHER" id="PTHR24252:SF7">
    <property type="entry name" value="HYALIN"/>
    <property type="match status" value="1"/>
</dbReference>
<evidence type="ECO:0000256" key="1">
    <source>
        <dbReference type="ARBA" id="ARBA00022670"/>
    </source>
</evidence>
<evidence type="ECO:0000313" key="9">
    <source>
        <dbReference type="EMBL" id="KAK3105539.1"/>
    </source>
</evidence>
<dbReference type="PROSITE" id="PS50240">
    <property type="entry name" value="TRYPSIN_DOM"/>
    <property type="match status" value="1"/>
</dbReference>
<dbReference type="InterPro" id="IPR018114">
    <property type="entry name" value="TRYPSIN_HIS"/>
</dbReference>
<dbReference type="InterPro" id="IPR033116">
    <property type="entry name" value="TRYPSIN_SER"/>
</dbReference>
<evidence type="ECO:0000313" key="10">
    <source>
        <dbReference type="Proteomes" id="UP001186944"/>
    </source>
</evidence>
<keyword evidence="4 6" id="KW-0720">Serine protease</keyword>
<dbReference type="GO" id="GO:0006508">
    <property type="term" value="P:proteolysis"/>
    <property type="evidence" value="ECO:0007669"/>
    <property type="project" value="UniProtKB-KW"/>
</dbReference>
<keyword evidence="3 6" id="KW-0378">Hydrolase</keyword>
<dbReference type="InterPro" id="IPR001314">
    <property type="entry name" value="Peptidase_S1A"/>
</dbReference>
<dbReference type="AlphaFoldDB" id="A0AA88YI05"/>
<feature type="domain" description="Peptidase S1" evidence="8">
    <location>
        <begin position="54"/>
        <end position="295"/>
    </location>
</feature>
<dbReference type="FunFam" id="2.40.10.10:FF:000120">
    <property type="entry name" value="Putative serine protease"/>
    <property type="match status" value="1"/>
</dbReference>
<evidence type="ECO:0000256" key="5">
    <source>
        <dbReference type="ARBA" id="ARBA00023157"/>
    </source>
</evidence>
<evidence type="ECO:0000256" key="3">
    <source>
        <dbReference type="ARBA" id="ARBA00022801"/>
    </source>
</evidence>
<dbReference type="EMBL" id="VSWD01000003">
    <property type="protein sequence ID" value="KAK3105539.1"/>
    <property type="molecule type" value="Genomic_DNA"/>
</dbReference>
<name>A0AA88YI05_PINIB</name>
<keyword evidence="2" id="KW-0732">Signal</keyword>
<keyword evidence="5" id="KW-1015">Disulfide bond</keyword>
<dbReference type="InterPro" id="IPR043504">
    <property type="entry name" value="Peptidase_S1_PA_chymotrypsin"/>
</dbReference>
<evidence type="ECO:0000256" key="7">
    <source>
        <dbReference type="SAM" id="MobiDB-lite"/>
    </source>
</evidence>
<dbReference type="Gene3D" id="2.40.10.10">
    <property type="entry name" value="Trypsin-like serine proteases"/>
    <property type="match status" value="1"/>
</dbReference>
<feature type="region of interest" description="Disordered" evidence="7">
    <location>
        <begin position="1"/>
        <end position="30"/>
    </location>
</feature>
<organism evidence="9 10">
    <name type="scientific">Pinctada imbricata</name>
    <name type="common">Atlantic pearl-oyster</name>
    <name type="synonym">Pinctada martensii</name>
    <dbReference type="NCBI Taxonomy" id="66713"/>
    <lineage>
        <taxon>Eukaryota</taxon>
        <taxon>Metazoa</taxon>
        <taxon>Spiralia</taxon>
        <taxon>Lophotrochozoa</taxon>
        <taxon>Mollusca</taxon>
        <taxon>Bivalvia</taxon>
        <taxon>Autobranchia</taxon>
        <taxon>Pteriomorphia</taxon>
        <taxon>Pterioida</taxon>
        <taxon>Pterioidea</taxon>
        <taxon>Pteriidae</taxon>
        <taxon>Pinctada</taxon>
    </lineage>
</organism>
<evidence type="ECO:0000259" key="8">
    <source>
        <dbReference type="PROSITE" id="PS50240"/>
    </source>
</evidence>
<accession>A0AA88YI05</accession>
<dbReference type="SUPFAM" id="SSF50494">
    <property type="entry name" value="Trypsin-like serine proteases"/>
    <property type="match status" value="1"/>
</dbReference>
<protein>
    <recommendedName>
        <fullName evidence="8">Peptidase S1 domain-containing protein</fullName>
    </recommendedName>
</protein>
<evidence type="ECO:0000256" key="2">
    <source>
        <dbReference type="ARBA" id="ARBA00022729"/>
    </source>
</evidence>
<evidence type="ECO:0000256" key="4">
    <source>
        <dbReference type="ARBA" id="ARBA00022825"/>
    </source>
</evidence>
<gene>
    <name evidence="9" type="ORF">FSP39_000041</name>
</gene>
<dbReference type="Proteomes" id="UP001186944">
    <property type="component" value="Unassembled WGS sequence"/>
</dbReference>
<dbReference type="InterPro" id="IPR009003">
    <property type="entry name" value="Peptidase_S1_PA"/>
</dbReference>
<keyword evidence="1 6" id="KW-0645">Protease</keyword>
<dbReference type="PRINTS" id="PR00722">
    <property type="entry name" value="CHYMOTRYPSIN"/>
</dbReference>